<dbReference type="PROSITE" id="PS50878">
    <property type="entry name" value="RT_POL"/>
    <property type="match status" value="1"/>
</dbReference>
<gene>
    <name evidence="2" type="ORF">SHERM_22354</name>
</gene>
<proteinExistence type="predicted"/>
<dbReference type="SUPFAM" id="SSF56672">
    <property type="entry name" value="DNA/RNA polymerases"/>
    <property type="match status" value="1"/>
</dbReference>
<evidence type="ECO:0000313" key="2">
    <source>
        <dbReference type="EMBL" id="CAA0825579.1"/>
    </source>
</evidence>
<dbReference type="PANTHER" id="PTHR48475:SF2">
    <property type="entry name" value="RIBONUCLEASE H"/>
    <property type="match status" value="1"/>
</dbReference>
<dbReference type="Gene3D" id="3.10.20.370">
    <property type="match status" value="1"/>
</dbReference>
<feature type="non-terminal residue" evidence="2">
    <location>
        <position position="301"/>
    </location>
</feature>
<protein>
    <recommendedName>
        <fullName evidence="1">Reverse transcriptase domain-containing protein</fullName>
    </recommendedName>
</protein>
<reference evidence="2" key="1">
    <citation type="submission" date="2019-12" db="EMBL/GenBank/DDBJ databases">
        <authorList>
            <person name="Scholes J."/>
        </authorList>
    </citation>
    <scope>NUCLEOTIDE SEQUENCE</scope>
</reference>
<dbReference type="AlphaFoldDB" id="A0A9N7RDR0"/>
<dbReference type="InterPro" id="IPR043502">
    <property type="entry name" value="DNA/RNA_pol_sf"/>
</dbReference>
<comment type="caution">
    <text evidence="2">The sequence shown here is derived from an EMBL/GenBank/DDBJ whole genome shotgun (WGS) entry which is preliminary data.</text>
</comment>
<feature type="domain" description="Reverse transcriptase" evidence="1">
    <location>
        <begin position="1"/>
        <end position="53"/>
    </location>
</feature>
<name>A0A9N7RDR0_STRHE</name>
<evidence type="ECO:0000313" key="3">
    <source>
        <dbReference type="Proteomes" id="UP001153555"/>
    </source>
</evidence>
<dbReference type="Gene3D" id="3.30.70.270">
    <property type="match status" value="2"/>
</dbReference>
<dbReference type="EMBL" id="CACSLK010026072">
    <property type="protein sequence ID" value="CAA0825579.1"/>
    <property type="molecule type" value="Genomic_DNA"/>
</dbReference>
<accession>A0A9N7RDR0</accession>
<dbReference type="OrthoDB" id="1712951at2759"/>
<dbReference type="PANTHER" id="PTHR48475">
    <property type="entry name" value="RIBONUCLEASE H"/>
    <property type="match status" value="1"/>
</dbReference>
<dbReference type="Pfam" id="PF17919">
    <property type="entry name" value="RT_RNaseH_2"/>
    <property type="match status" value="1"/>
</dbReference>
<evidence type="ECO:0000259" key="1">
    <source>
        <dbReference type="PROSITE" id="PS50878"/>
    </source>
</evidence>
<keyword evidence="3" id="KW-1185">Reference proteome</keyword>
<dbReference type="Proteomes" id="UP001153555">
    <property type="component" value="Unassembled WGS sequence"/>
</dbReference>
<feature type="non-terminal residue" evidence="2">
    <location>
        <position position="1"/>
    </location>
</feature>
<dbReference type="InterPro" id="IPR000477">
    <property type="entry name" value="RT_dom"/>
</dbReference>
<organism evidence="2 3">
    <name type="scientific">Striga hermonthica</name>
    <name type="common">Purple witchweed</name>
    <name type="synonym">Buchnera hermonthica</name>
    <dbReference type="NCBI Taxonomy" id="68872"/>
    <lineage>
        <taxon>Eukaryota</taxon>
        <taxon>Viridiplantae</taxon>
        <taxon>Streptophyta</taxon>
        <taxon>Embryophyta</taxon>
        <taxon>Tracheophyta</taxon>
        <taxon>Spermatophyta</taxon>
        <taxon>Magnoliopsida</taxon>
        <taxon>eudicotyledons</taxon>
        <taxon>Gunneridae</taxon>
        <taxon>Pentapetalae</taxon>
        <taxon>asterids</taxon>
        <taxon>lamiids</taxon>
        <taxon>Lamiales</taxon>
        <taxon>Orobanchaceae</taxon>
        <taxon>Buchnereae</taxon>
        <taxon>Striga</taxon>
    </lineage>
</organism>
<dbReference type="InterPro" id="IPR041577">
    <property type="entry name" value="RT_RNaseH_2"/>
</dbReference>
<dbReference type="Pfam" id="PF00078">
    <property type="entry name" value="RVT_1"/>
    <property type="match status" value="1"/>
</dbReference>
<dbReference type="InterPro" id="IPR043128">
    <property type="entry name" value="Rev_trsase/Diguanyl_cyclase"/>
</dbReference>
<sequence length="301" mass="33682">VYVDDMLVKSRRAVDHVGDLRETFTTLREYGMKLNPAKCKFGVKTGRFLGYVVTEKGIEVNAAKVQAVLEMNPPRNRREAQVLAGRLAGLSRFIAQAAEKGFPFFKALKKGVKFEWTMAAQEAFERLKEFLAELPLLSKPEPGDELVLYLSVGRVAINSVLLKEEDRQQRPVYYTSRLLQGAETRYSDIEKVALALITTIRKLRPYFLNHKVVVRTNMPLGDTLGRPNVSGRLTKWAVELGEYDIVFEPRRAIKAQALADFIRELTTDGEPGLWKTHVDGSSAMGGAGVGVVIITQEGDRL</sequence>